<gene>
    <name evidence="1" type="ORF">GMARGA_LOCUS5104</name>
</gene>
<sequence length="78" mass="8866">MLKRADILEELEYPIGRGIKKKNKRDRLDYLNLLVLRSSIIQASSEIEKQGFQGRVGTKVNQGVDTNEGSDEIERFTG</sequence>
<evidence type="ECO:0000313" key="1">
    <source>
        <dbReference type="EMBL" id="CAG8562880.1"/>
    </source>
</evidence>
<protein>
    <submittedName>
        <fullName evidence="1">25668_t:CDS:1</fullName>
    </submittedName>
</protein>
<comment type="caution">
    <text evidence="1">The sequence shown here is derived from an EMBL/GenBank/DDBJ whole genome shotgun (WGS) entry which is preliminary data.</text>
</comment>
<evidence type="ECO:0000313" key="2">
    <source>
        <dbReference type="Proteomes" id="UP000789901"/>
    </source>
</evidence>
<dbReference type="EMBL" id="CAJVQB010002122">
    <property type="protein sequence ID" value="CAG8562880.1"/>
    <property type="molecule type" value="Genomic_DNA"/>
</dbReference>
<keyword evidence="2" id="KW-1185">Reference proteome</keyword>
<name>A0ABN7UEZ8_GIGMA</name>
<organism evidence="1 2">
    <name type="scientific">Gigaspora margarita</name>
    <dbReference type="NCBI Taxonomy" id="4874"/>
    <lineage>
        <taxon>Eukaryota</taxon>
        <taxon>Fungi</taxon>
        <taxon>Fungi incertae sedis</taxon>
        <taxon>Mucoromycota</taxon>
        <taxon>Glomeromycotina</taxon>
        <taxon>Glomeromycetes</taxon>
        <taxon>Diversisporales</taxon>
        <taxon>Gigasporaceae</taxon>
        <taxon>Gigaspora</taxon>
    </lineage>
</organism>
<reference evidence="1 2" key="1">
    <citation type="submission" date="2021-06" db="EMBL/GenBank/DDBJ databases">
        <authorList>
            <person name="Kallberg Y."/>
            <person name="Tangrot J."/>
            <person name="Rosling A."/>
        </authorList>
    </citation>
    <scope>NUCLEOTIDE SEQUENCE [LARGE SCALE GENOMIC DNA]</scope>
    <source>
        <strain evidence="1 2">120-4 pot B 10/14</strain>
    </source>
</reference>
<dbReference type="Proteomes" id="UP000789901">
    <property type="component" value="Unassembled WGS sequence"/>
</dbReference>
<proteinExistence type="predicted"/>
<accession>A0ABN7UEZ8</accession>